<keyword evidence="1" id="KW-0472">Membrane</keyword>
<proteinExistence type="predicted"/>
<organism evidence="2 3">
    <name type="scientific">Paenibacillus thermoaerophilus</name>
    <dbReference type="NCBI Taxonomy" id="1215385"/>
    <lineage>
        <taxon>Bacteria</taxon>
        <taxon>Bacillati</taxon>
        <taxon>Bacillota</taxon>
        <taxon>Bacilli</taxon>
        <taxon>Bacillales</taxon>
        <taxon>Paenibacillaceae</taxon>
        <taxon>Paenibacillus</taxon>
    </lineage>
</organism>
<feature type="transmembrane region" description="Helical" evidence="1">
    <location>
        <begin position="68"/>
        <end position="86"/>
    </location>
</feature>
<keyword evidence="1" id="KW-1133">Transmembrane helix</keyword>
<evidence type="ECO:0000313" key="2">
    <source>
        <dbReference type="EMBL" id="MFC7750358.1"/>
    </source>
</evidence>
<reference evidence="3" key="1">
    <citation type="journal article" date="2019" name="Int. J. Syst. Evol. Microbiol.">
        <title>The Global Catalogue of Microorganisms (GCM) 10K type strain sequencing project: providing services to taxonomists for standard genome sequencing and annotation.</title>
        <authorList>
            <consortium name="The Broad Institute Genomics Platform"/>
            <consortium name="The Broad Institute Genome Sequencing Center for Infectious Disease"/>
            <person name="Wu L."/>
            <person name="Ma J."/>
        </authorList>
    </citation>
    <scope>NUCLEOTIDE SEQUENCE [LARGE SCALE GENOMIC DNA]</scope>
    <source>
        <strain evidence="3">JCM 18657</strain>
    </source>
</reference>
<sequence length="88" mass="9382">MINKVVLSMAILRMLSGTIELIAAILMLRLNQIDRALLVNSSLAVIGPLVLLTTTAIGLSGLADKLSFSKFLLVLCGVCLIFIGVLKK</sequence>
<feature type="transmembrane region" description="Helical" evidence="1">
    <location>
        <begin position="37"/>
        <end position="62"/>
    </location>
</feature>
<keyword evidence="1" id="KW-0812">Transmembrane</keyword>
<evidence type="ECO:0000256" key="1">
    <source>
        <dbReference type="SAM" id="Phobius"/>
    </source>
</evidence>
<feature type="transmembrane region" description="Helical" evidence="1">
    <location>
        <begin position="6"/>
        <end position="30"/>
    </location>
</feature>
<keyword evidence="3" id="KW-1185">Reference proteome</keyword>
<gene>
    <name evidence="2" type="ORF">ACFQWB_10510</name>
</gene>
<dbReference type="InterPro" id="IPR020390">
    <property type="entry name" value="Uncharacterised_YqhV"/>
</dbReference>
<dbReference type="Proteomes" id="UP001596528">
    <property type="component" value="Unassembled WGS sequence"/>
</dbReference>
<accession>A0ABW2V7T7</accession>
<name>A0ABW2V7T7_9BACL</name>
<protein>
    <submittedName>
        <fullName evidence="2">YqhV family protein</fullName>
    </submittedName>
</protein>
<dbReference type="EMBL" id="JBHTGQ010000023">
    <property type="protein sequence ID" value="MFC7750358.1"/>
    <property type="molecule type" value="Genomic_DNA"/>
</dbReference>
<evidence type="ECO:0000313" key="3">
    <source>
        <dbReference type="Proteomes" id="UP001596528"/>
    </source>
</evidence>
<comment type="caution">
    <text evidence="2">The sequence shown here is derived from an EMBL/GenBank/DDBJ whole genome shotgun (WGS) entry which is preliminary data.</text>
</comment>
<dbReference type="RefSeq" id="WP_138788026.1">
    <property type="nucleotide sequence ID" value="NZ_JBHTGQ010000023.1"/>
</dbReference>
<dbReference type="Pfam" id="PF10942">
    <property type="entry name" value="DUF2619"/>
    <property type="match status" value="1"/>
</dbReference>